<gene>
    <name evidence="2" type="ORF">E3J38_02965</name>
</gene>
<sequence>MPRNLSKREAMVVLDLEWRNRRVVSRAQIIRRANGDAKAADKLISSLRRKNWLERIGPGKYLLIPADRGAEGVLDTNTLLLGSLVTSPYYFSYATANAFHNLTSQARREVFITCQRKLKPKTIRGFMFRFVNLVSNKFFGFEEAESFGVNIKMADREKAVVDSADKPHYTGGIPEVAGVIARASRKCDWNRVVAYALQMDSVVLVQRLGYLIDCVGVHVSQDARSKLKRKTKRNSRAYLGPVRTWGHEGAFDREWQLIVNVPQQQITSEI</sequence>
<comment type="caution">
    <text evidence="2">The sequence shown here is derived from an EMBL/GenBank/DDBJ whole genome shotgun (WGS) entry which is preliminary data.</text>
</comment>
<dbReference type="AlphaFoldDB" id="A0A523XRQ2"/>
<reference evidence="2 3" key="1">
    <citation type="submission" date="2019-03" db="EMBL/GenBank/DDBJ databases">
        <title>Metabolic potential of uncultured bacteria and archaea associated with petroleum seepage in deep-sea sediments.</title>
        <authorList>
            <person name="Dong X."/>
            <person name="Hubert C."/>
        </authorList>
    </citation>
    <scope>NUCLEOTIDE SEQUENCE [LARGE SCALE GENOMIC DNA]</scope>
    <source>
        <strain evidence="2">E29_bin36</strain>
    </source>
</reference>
<evidence type="ECO:0000313" key="2">
    <source>
        <dbReference type="EMBL" id="TET81974.1"/>
    </source>
</evidence>
<organism evidence="2 3">
    <name type="scientific">candidate division TA06 bacterium</name>
    <dbReference type="NCBI Taxonomy" id="2250710"/>
    <lineage>
        <taxon>Bacteria</taxon>
        <taxon>Bacteria division TA06</taxon>
    </lineage>
</organism>
<dbReference type="InterPro" id="IPR025159">
    <property type="entry name" value="AbiEi_N"/>
</dbReference>
<dbReference type="Proteomes" id="UP000315534">
    <property type="component" value="Unassembled WGS sequence"/>
</dbReference>
<proteinExistence type="predicted"/>
<evidence type="ECO:0000313" key="3">
    <source>
        <dbReference type="Proteomes" id="UP000315534"/>
    </source>
</evidence>
<accession>A0A523XRQ2</accession>
<feature type="domain" description="AbiEi antitoxin N-terminal" evidence="1">
    <location>
        <begin position="13"/>
        <end position="63"/>
    </location>
</feature>
<name>A0A523XRQ2_UNCT6</name>
<evidence type="ECO:0000259" key="1">
    <source>
        <dbReference type="Pfam" id="PF13338"/>
    </source>
</evidence>
<protein>
    <recommendedName>
        <fullName evidence="1">AbiEi antitoxin N-terminal domain-containing protein</fullName>
    </recommendedName>
</protein>
<dbReference type="EMBL" id="SOIP01000182">
    <property type="protein sequence ID" value="TET81974.1"/>
    <property type="molecule type" value="Genomic_DNA"/>
</dbReference>
<dbReference type="Pfam" id="PF13338">
    <property type="entry name" value="AbiEi_4"/>
    <property type="match status" value="1"/>
</dbReference>